<accession>A0ACA9PSM6</accession>
<feature type="non-terminal residue" evidence="1">
    <location>
        <position position="159"/>
    </location>
</feature>
<reference evidence="1" key="1">
    <citation type="submission" date="2021-06" db="EMBL/GenBank/DDBJ databases">
        <authorList>
            <person name="Kallberg Y."/>
            <person name="Tangrot J."/>
            <person name="Rosling A."/>
        </authorList>
    </citation>
    <scope>NUCLEOTIDE SEQUENCE</scope>
    <source>
        <strain evidence="1">IL203A</strain>
    </source>
</reference>
<dbReference type="Proteomes" id="UP000789702">
    <property type="component" value="Unassembled WGS sequence"/>
</dbReference>
<evidence type="ECO:0000313" key="1">
    <source>
        <dbReference type="EMBL" id="CAG8720811.1"/>
    </source>
</evidence>
<gene>
    <name evidence="1" type="ORF">DHETER_LOCUS12821</name>
</gene>
<dbReference type="EMBL" id="CAJVPU010032831">
    <property type="protein sequence ID" value="CAG8720811.1"/>
    <property type="molecule type" value="Genomic_DNA"/>
</dbReference>
<comment type="caution">
    <text evidence="1">The sequence shown here is derived from an EMBL/GenBank/DDBJ whole genome shotgun (WGS) entry which is preliminary data.</text>
</comment>
<organism evidence="1 2">
    <name type="scientific">Dentiscutata heterogama</name>
    <dbReference type="NCBI Taxonomy" id="1316150"/>
    <lineage>
        <taxon>Eukaryota</taxon>
        <taxon>Fungi</taxon>
        <taxon>Fungi incertae sedis</taxon>
        <taxon>Mucoromycota</taxon>
        <taxon>Glomeromycotina</taxon>
        <taxon>Glomeromycetes</taxon>
        <taxon>Diversisporales</taxon>
        <taxon>Gigasporaceae</taxon>
        <taxon>Dentiscutata</taxon>
    </lineage>
</organism>
<proteinExistence type="predicted"/>
<name>A0ACA9PSM6_9GLOM</name>
<evidence type="ECO:0000313" key="2">
    <source>
        <dbReference type="Proteomes" id="UP000789702"/>
    </source>
</evidence>
<sequence>MTSPRDQLLITLSEAASQQPEQIKVAEERLKQWEIAPEFYSTLFLGAIFFKNGVDRYWRKTSKNAVNPNEKAKIRNRLLSFMDEAHNQLATQCAVMVSKIARLEPELLQNLLSIIHSTITTISDSRTILIQKRSLVTLHLVVKALCSKTMGPDRRMLQE</sequence>
<keyword evidence="2" id="KW-1185">Reference proteome</keyword>
<protein>
    <submittedName>
        <fullName evidence="1">5657_t:CDS:1</fullName>
    </submittedName>
</protein>